<feature type="region of interest" description="Disordered" evidence="1">
    <location>
        <begin position="82"/>
        <end position="138"/>
    </location>
</feature>
<gene>
    <name evidence="3" type="ORF">J0P97_10620</name>
</gene>
<feature type="transmembrane region" description="Helical" evidence="2">
    <location>
        <begin position="50"/>
        <end position="71"/>
    </location>
</feature>
<reference evidence="3 4" key="1">
    <citation type="submission" date="2021-03" db="EMBL/GenBank/DDBJ databases">
        <title>Microbacterium pauli sp. nov., isolated from microfiltered milk.</title>
        <authorList>
            <person name="Bellassi P."/>
            <person name="Fontana A."/>
            <person name="Callegari M.L."/>
            <person name="Lorenzo M."/>
            <person name="Cappa F."/>
        </authorList>
    </citation>
    <scope>NUCLEOTIDE SEQUENCE [LARGE SCALE GENOMIC DNA]</scope>
    <source>
        <strain evidence="3 4">DSM 18909</strain>
    </source>
</reference>
<comment type="caution">
    <text evidence="3">The sequence shown here is derived from an EMBL/GenBank/DDBJ whole genome shotgun (WGS) entry which is preliminary data.</text>
</comment>
<dbReference type="Proteomes" id="UP000740605">
    <property type="component" value="Unassembled WGS sequence"/>
</dbReference>
<keyword evidence="2" id="KW-0812">Transmembrane</keyword>
<sequence>MKNTATQTATSLPRAPRDDAHSRMTKYFTMMAIRVVCFVLMVAIQPYSWYTWVFAVGAIFLPYVAVVIANVTTAPAKRAVPPERALEAPRTATVAPAPTPSGVIRIQESPAPGRSAGGETGPRSDTHGRTAPESEDRS</sequence>
<keyword evidence="4" id="KW-1185">Reference proteome</keyword>
<feature type="compositionally biased region" description="Basic and acidic residues" evidence="1">
    <location>
        <begin position="122"/>
        <end position="138"/>
    </location>
</feature>
<feature type="transmembrane region" description="Helical" evidence="2">
    <location>
        <begin position="27"/>
        <end position="44"/>
    </location>
</feature>
<dbReference type="RefSeq" id="WP_215487767.1">
    <property type="nucleotide sequence ID" value="NZ_BAAAPJ010000004.1"/>
</dbReference>
<protein>
    <submittedName>
        <fullName evidence="3">DUF3099 domain-containing protein</fullName>
    </submittedName>
</protein>
<evidence type="ECO:0000256" key="2">
    <source>
        <dbReference type="SAM" id="Phobius"/>
    </source>
</evidence>
<dbReference type="EMBL" id="JAFLHG010000009">
    <property type="protein sequence ID" value="MBT8798525.1"/>
    <property type="molecule type" value="Genomic_DNA"/>
</dbReference>
<evidence type="ECO:0000313" key="4">
    <source>
        <dbReference type="Proteomes" id="UP000740605"/>
    </source>
</evidence>
<organism evidence="3 4">
    <name type="scientific">Microbacterium flavum</name>
    <dbReference type="NCBI Taxonomy" id="415216"/>
    <lineage>
        <taxon>Bacteria</taxon>
        <taxon>Bacillati</taxon>
        <taxon>Actinomycetota</taxon>
        <taxon>Actinomycetes</taxon>
        <taxon>Micrococcales</taxon>
        <taxon>Microbacteriaceae</taxon>
        <taxon>Microbacterium</taxon>
    </lineage>
</organism>
<dbReference type="Pfam" id="PF11298">
    <property type="entry name" value="DUF3099"/>
    <property type="match status" value="1"/>
</dbReference>
<accession>A0ABS5XVG7</accession>
<keyword evidence="2" id="KW-0472">Membrane</keyword>
<dbReference type="InterPro" id="IPR021449">
    <property type="entry name" value="DUF3099"/>
</dbReference>
<keyword evidence="2" id="KW-1133">Transmembrane helix</keyword>
<proteinExistence type="predicted"/>
<evidence type="ECO:0000256" key="1">
    <source>
        <dbReference type="SAM" id="MobiDB-lite"/>
    </source>
</evidence>
<name>A0ABS5XVG7_9MICO</name>
<evidence type="ECO:0000313" key="3">
    <source>
        <dbReference type="EMBL" id="MBT8798525.1"/>
    </source>
</evidence>